<sequence length="127" mass="14253">MDINSLQFLYSSQSESVMGGHTSKAPSGKEDFLITVDEKHDYDRSYTCVVGTIFEKHSSFQAEDASSYTTRRKPTNSSQMIFQKKQPIPQPVKPSASRVGEGADQISLRLKGGSYRFYTTLNCRARD</sequence>
<dbReference type="Proteomes" id="UP000026960">
    <property type="component" value="Chromosome 2"/>
</dbReference>
<organism evidence="2">
    <name type="scientific">Oryza barthii</name>
    <dbReference type="NCBI Taxonomy" id="65489"/>
    <lineage>
        <taxon>Eukaryota</taxon>
        <taxon>Viridiplantae</taxon>
        <taxon>Streptophyta</taxon>
        <taxon>Embryophyta</taxon>
        <taxon>Tracheophyta</taxon>
        <taxon>Spermatophyta</taxon>
        <taxon>Magnoliopsida</taxon>
        <taxon>Liliopsida</taxon>
        <taxon>Poales</taxon>
        <taxon>Poaceae</taxon>
        <taxon>BOP clade</taxon>
        <taxon>Oryzoideae</taxon>
        <taxon>Oryzeae</taxon>
        <taxon>Oryzinae</taxon>
        <taxon>Oryza</taxon>
    </lineage>
</organism>
<dbReference type="AlphaFoldDB" id="A0A0D3F447"/>
<protein>
    <submittedName>
        <fullName evidence="2">Uncharacterized protein</fullName>
    </submittedName>
</protein>
<evidence type="ECO:0000256" key="1">
    <source>
        <dbReference type="SAM" id="MobiDB-lite"/>
    </source>
</evidence>
<proteinExistence type="predicted"/>
<name>A0A0D3F447_9ORYZ</name>
<dbReference type="Gramene" id="OBART02G13720.1">
    <property type="protein sequence ID" value="OBART02G13720.1"/>
    <property type="gene ID" value="OBART02G13720"/>
</dbReference>
<evidence type="ECO:0000313" key="2">
    <source>
        <dbReference type="EnsemblPlants" id="OBART02G13720.1"/>
    </source>
</evidence>
<reference evidence="2" key="2">
    <citation type="submission" date="2015-03" db="UniProtKB">
        <authorList>
            <consortium name="EnsemblPlants"/>
        </authorList>
    </citation>
    <scope>IDENTIFICATION</scope>
</reference>
<keyword evidence="3" id="KW-1185">Reference proteome</keyword>
<evidence type="ECO:0000313" key="3">
    <source>
        <dbReference type="Proteomes" id="UP000026960"/>
    </source>
</evidence>
<dbReference type="HOGENOM" id="CLU_1973892_0_0_1"/>
<feature type="region of interest" description="Disordered" evidence="1">
    <location>
        <begin position="64"/>
        <end position="103"/>
    </location>
</feature>
<dbReference type="EnsemblPlants" id="OBART02G13720.1">
    <property type="protein sequence ID" value="OBART02G13720.1"/>
    <property type="gene ID" value="OBART02G13720"/>
</dbReference>
<accession>A0A0D3F447</accession>
<feature type="compositionally biased region" description="Polar residues" evidence="1">
    <location>
        <begin position="64"/>
        <end position="81"/>
    </location>
</feature>
<dbReference type="PaxDb" id="65489-OBART02G13720.1"/>
<reference evidence="2" key="1">
    <citation type="journal article" date="2009" name="Rice">
        <title>De Novo Next Generation Sequencing of Plant Genomes.</title>
        <authorList>
            <person name="Rounsley S."/>
            <person name="Marri P.R."/>
            <person name="Yu Y."/>
            <person name="He R."/>
            <person name="Sisneros N."/>
            <person name="Goicoechea J.L."/>
            <person name="Lee S.J."/>
            <person name="Angelova A."/>
            <person name="Kudrna D."/>
            <person name="Luo M."/>
            <person name="Affourtit J."/>
            <person name="Desany B."/>
            <person name="Knight J."/>
            <person name="Niazi F."/>
            <person name="Egholm M."/>
            <person name="Wing R.A."/>
        </authorList>
    </citation>
    <scope>NUCLEOTIDE SEQUENCE [LARGE SCALE GENOMIC DNA]</scope>
    <source>
        <strain evidence="2">cv. IRGC 105608</strain>
    </source>
</reference>